<evidence type="ECO:0000313" key="3">
    <source>
        <dbReference type="EMBL" id="MBB1097553.1"/>
    </source>
</evidence>
<name>A0A7W3UL55_9LACO</name>
<feature type="transmembrane region" description="Helical" evidence="1">
    <location>
        <begin position="129"/>
        <end position="152"/>
    </location>
</feature>
<feature type="transmembrane region" description="Helical" evidence="1">
    <location>
        <begin position="69"/>
        <end position="85"/>
    </location>
</feature>
<dbReference type="Gene3D" id="3.30.565.10">
    <property type="entry name" value="Histidine kinase-like ATPase, C-terminal domain"/>
    <property type="match status" value="1"/>
</dbReference>
<protein>
    <submittedName>
        <fullName evidence="3">GHKL domain-containing protein</fullName>
    </submittedName>
</protein>
<dbReference type="PANTHER" id="PTHR40448">
    <property type="entry name" value="TWO-COMPONENT SENSOR HISTIDINE KINASE"/>
    <property type="match status" value="1"/>
</dbReference>
<dbReference type="GO" id="GO:0042802">
    <property type="term" value="F:identical protein binding"/>
    <property type="evidence" value="ECO:0007669"/>
    <property type="project" value="TreeGrafter"/>
</dbReference>
<sequence length="453" mass="52292">MLLFRPTFLLTPTYYGNWFLWLYGFIFTLVFVSAFSDFYLFKRTTNIRIPWWMYLVSLVILPFLDNTLLDLLIPIIYALFIYLFVTKRRLSYTYILTNMIFIYTLLHLITGILGPIISGAYKLISPATAAAFENLGAPVIQLFELAISVLIVKQINPMLHRYTSRIINQAPVTIWLFNIFLLSQSIFRIIVHSALGDTAISTFMYILFNVLYLVVMLFFIKVITSFYSYKNLTISQATELKNLQTYTSHIEAMYDDLRRFRHDYKNILLSLKGATESGNINEIREIFSRVVQPTNKELDNHTAVLSHLENIKDLEIKSIVYSKIITAINEHIDVTVEVAEPFKLSSKISITDALRIIAILFDNAINAAKNSPTKKINFSLFSKGQAQYIVIRNSTKEDKVDLHLLTGNFRGVLNNRHSLGLRNLRIILASYPFIQHNSQSNNHYVTQEIIIHN</sequence>
<reference evidence="3 4" key="1">
    <citation type="submission" date="2020-07" db="EMBL/GenBank/DDBJ databases">
        <title>Description of Limosilactobacillus balticus sp. nov., Limosilactobacillus agrestis sp. nov., Limosilactobacillus albertensis sp. nov., Limosilactobacillus rudii sp. nov., Limosilactobacillus fastidiosus sp. nov., five novel Limosilactobacillus species isolated from the vertebrate gastrointestinal tract, and proposal of 6 subspecies of Limosilactobacillus reuteri adapted to the gastrointestinal tract of specific vertebrate hosts.</title>
        <authorList>
            <person name="Li F."/>
            <person name="Cheng C."/>
            <person name="Zheng J."/>
            <person name="Quevedo R.M."/>
            <person name="Li J."/>
            <person name="Roos S."/>
            <person name="Gaenzle M.G."/>
            <person name="Walter J."/>
        </authorList>
    </citation>
    <scope>NUCLEOTIDE SEQUENCE [LARGE SCALE GENOMIC DNA]</scope>
    <source>
        <strain evidence="3 4">STM2_1</strain>
    </source>
</reference>
<dbReference type="Proteomes" id="UP000517106">
    <property type="component" value="Unassembled WGS sequence"/>
</dbReference>
<evidence type="ECO:0000256" key="1">
    <source>
        <dbReference type="SAM" id="Phobius"/>
    </source>
</evidence>
<organism evidence="3 4">
    <name type="scientific">Limosilactobacillus rudii</name>
    <dbReference type="NCBI Taxonomy" id="2759755"/>
    <lineage>
        <taxon>Bacteria</taxon>
        <taxon>Bacillati</taxon>
        <taxon>Bacillota</taxon>
        <taxon>Bacilli</taxon>
        <taxon>Lactobacillales</taxon>
        <taxon>Lactobacillaceae</taxon>
        <taxon>Limosilactobacillus</taxon>
    </lineage>
</organism>
<feature type="domain" description="Sensor histidine kinase NatK-like C-terminal" evidence="2">
    <location>
        <begin position="350"/>
        <end position="451"/>
    </location>
</feature>
<evidence type="ECO:0000259" key="2">
    <source>
        <dbReference type="Pfam" id="PF14501"/>
    </source>
</evidence>
<feature type="transmembrane region" description="Helical" evidence="1">
    <location>
        <begin position="203"/>
        <end position="223"/>
    </location>
</feature>
<keyword evidence="1" id="KW-1133">Transmembrane helix</keyword>
<comment type="caution">
    <text evidence="3">The sequence shown here is derived from an EMBL/GenBank/DDBJ whole genome shotgun (WGS) entry which is preliminary data.</text>
</comment>
<proteinExistence type="predicted"/>
<keyword evidence="1" id="KW-0472">Membrane</keyword>
<dbReference type="RefSeq" id="WP_182596281.1">
    <property type="nucleotide sequence ID" value="NZ_JACIVA010000046.1"/>
</dbReference>
<gene>
    <name evidence="3" type="ORF">H5S09_06325</name>
</gene>
<feature type="transmembrane region" description="Helical" evidence="1">
    <location>
        <begin position="172"/>
        <end position="191"/>
    </location>
</feature>
<dbReference type="PANTHER" id="PTHR40448:SF1">
    <property type="entry name" value="TWO-COMPONENT SENSOR HISTIDINE KINASE"/>
    <property type="match status" value="1"/>
</dbReference>
<dbReference type="AlphaFoldDB" id="A0A7W3UL55"/>
<feature type="transmembrane region" description="Helical" evidence="1">
    <location>
        <begin position="20"/>
        <end position="40"/>
    </location>
</feature>
<dbReference type="EMBL" id="JACIVA010000046">
    <property type="protein sequence ID" value="MBB1097553.1"/>
    <property type="molecule type" value="Genomic_DNA"/>
</dbReference>
<dbReference type="InterPro" id="IPR036890">
    <property type="entry name" value="HATPase_C_sf"/>
</dbReference>
<keyword evidence="1" id="KW-0812">Transmembrane</keyword>
<dbReference type="Pfam" id="PF14501">
    <property type="entry name" value="HATPase_c_5"/>
    <property type="match status" value="1"/>
</dbReference>
<accession>A0A7W3UL55</accession>
<keyword evidence="4" id="KW-1185">Reference proteome</keyword>
<evidence type="ECO:0000313" key="4">
    <source>
        <dbReference type="Proteomes" id="UP000517106"/>
    </source>
</evidence>
<feature type="transmembrane region" description="Helical" evidence="1">
    <location>
        <begin position="92"/>
        <end position="117"/>
    </location>
</feature>
<feature type="transmembrane region" description="Helical" evidence="1">
    <location>
        <begin position="47"/>
        <end position="63"/>
    </location>
</feature>
<dbReference type="InterPro" id="IPR032834">
    <property type="entry name" value="NatK-like_C"/>
</dbReference>